<dbReference type="CDD" id="cd00065">
    <property type="entry name" value="FYVE_like_SF"/>
    <property type="match status" value="1"/>
</dbReference>
<dbReference type="SMART" id="SM00064">
    <property type="entry name" value="FYVE"/>
    <property type="match status" value="1"/>
</dbReference>
<feature type="coiled-coil region" evidence="5">
    <location>
        <begin position="956"/>
        <end position="1068"/>
    </location>
</feature>
<feature type="region of interest" description="Disordered" evidence="6">
    <location>
        <begin position="1081"/>
        <end position="1100"/>
    </location>
</feature>
<dbReference type="InterPro" id="IPR000306">
    <property type="entry name" value="Znf_FYVE"/>
</dbReference>
<keyword evidence="2 4" id="KW-0863">Zinc-finger</keyword>
<dbReference type="Gene3D" id="1.20.5.340">
    <property type="match status" value="1"/>
</dbReference>
<dbReference type="GO" id="GO:0042157">
    <property type="term" value="P:lipoprotein metabolic process"/>
    <property type="evidence" value="ECO:0007669"/>
    <property type="project" value="InterPro"/>
</dbReference>
<dbReference type="OMA" id="THEYKER"/>
<dbReference type="Pfam" id="PF01363">
    <property type="entry name" value="FYVE"/>
    <property type="match status" value="1"/>
</dbReference>
<organism evidence="8 9">
    <name type="scientific">Leishmania braziliensis</name>
    <dbReference type="NCBI Taxonomy" id="5660"/>
    <lineage>
        <taxon>Eukaryota</taxon>
        <taxon>Discoba</taxon>
        <taxon>Euglenozoa</taxon>
        <taxon>Kinetoplastea</taxon>
        <taxon>Metakinetoplastina</taxon>
        <taxon>Trypanosomatida</taxon>
        <taxon>Trypanosomatidae</taxon>
        <taxon>Leishmaniinae</taxon>
        <taxon>Leishmania</taxon>
        <taxon>Leishmania braziliensis species complex</taxon>
    </lineage>
</organism>
<dbReference type="STRING" id="5660.A4H3J9"/>
<accession>A4H3J9</accession>
<dbReference type="InParanoid" id="A4H3J9"/>
<reference evidence="8 9" key="1">
    <citation type="journal article" date="2007" name="Nat. Genet.">
        <title>Comparative genomic analysis of three Leishmania species that cause diverse human disease.</title>
        <authorList>
            <person name="Peacock C.S."/>
            <person name="Seeger K."/>
            <person name="Harris D."/>
            <person name="Murphy L."/>
            <person name="Ruiz J.C."/>
            <person name="Quail M.A."/>
            <person name="Peters N."/>
            <person name="Adlem E."/>
            <person name="Tivey A."/>
            <person name="Aslett M."/>
            <person name="Kerhornou A."/>
            <person name="Ivens A."/>
            <person name="Fraser A."/>
            <person name="Rajandream M.A."/>
            <person name="Carver T."/>
            <person name="Norbertczak H."/>
            <person name="Chillingworth T."/>
            <person name="Hance Z."/>
            <person name="Jagels K."/>
            <person name="Moule S."/>
            <person name="Ormond D."/>
            <person name="Rutter S."/>
            <person name="Squares R."/>
            <person name="Whitehead S."/>
            <person name="Rabbinowitsch E."/>
            <person name="Arrowsmith C."/>
            <person name="White B."/>
            <person name="Thurston S."/>
            <person name="Bringaud F."/>
            <person name="Baldauf S.L."/>
            <person name="Faulconbridge A."/>
            <person name="Jeffares D."/>
            <person name="Depledge D.P."/>
            <person name="Oyola S.O."/>
            <person name="Hilley J.D."/>
            <person name="Brito L.O."/>
            <person name="Tosi L.R."/>
            <person name="Barrell B."/>
            <person name="Cruz A.K."/>
            <person name="Mottram J.C."/>
            <person name="Smith D.F."/>
            <person name="Berriman M."/>
        </authorList>
    </citation>
    <scope>NUCLEOTIDE SEQUENCE [LARGE SCALE GENOMIC DNA]</scope>
    <source>
        <strain evidence="8 9">MHOM/BR/75/M2904</strain>
    </source>
</reference>
<dbReference type="SUPFAM" id="SSF57903">
    <property type="entry name" value="FYVE/PHD zinc finger"/>
    <property type="match status" value="1"/>
</dbReference>
<reference evidence="8 9" key="2">
    <citation type="journal article" date="2011" name="Genome Res.">
        <title>Chromosome and gene copy number variation allow major structural change between species and strains of Leishmania.</title>
        <authorList>
            <person name="Rogers M.B."/>
            <person name="Hilley J.D."/>
            <person name="Dickens N.J."/>
            <person name="Wilkes J."/>
            <person name="Bates P.A."/>
            <person name="Depledge D.P."/>
            <person name="Harris D."/>
            <person name="Her Y."/>
            <person name="Herzyk P."/>
            <person name="Imamura H."/>
            <person name="Otto T.D."/>
            <person name="Sanders M."/>
            <person name="Seeger K."/>
            <person name="Dujardin J.C."/>
            <person name="Berriman M."/>
            <person name="Smith D.F."/>
            <person name="Hertz-Fowler C."/>
            <person name="Mottram J.C."/>
        </authorList>
    </citation>
    <scope>NUCLEOTIDE SEQUENCE [LARGE SCALE GENOMIC DNA]</scope>
    <source>
        <strain evidence="8 9">MHOM/BR/75/M2904</strain>
    </source>
</reference>
<feature type="domain" description="FYVE-type" evidence="7">
    <location>
        <begin position="21"/>
        <end position="72"/>
    </location>
</feature>
<evidence type="ECO:0000256" key="1">
    <source>
        <dbReference type="ARBA" id="ARBA00022723"/>
    </source>
</evidence>
<dbReference type="Proteomes" id="UP000007258">
    <property type="component" value="Chromosome 3"/>
</dbReference>
<evidence type="ECO:0000256" key="6">
    <source>
        <dbReference type="SAM" id="MobiDB-lite"/>
    </source>
</evidence>
<gene>
    <name evidence="8" type="ORF">LBRM_03_0280</name>
</gene>
<dbReference type="GO" id="GO:0006869">
    <property type="term" value="P:lipid transport"/>
    <property type="evidence" value="ECO:0007669"/>
    <property type="project" value="InterPro"/>
</dbReference>
<dbReference type="PANTHER" id="PTHR19327:SF0">
    <property type="entry name" value="GOLGIN SUBFAMILY A MEMBER 4"/>
    <property type="match status" value="1"/>
</dbReference>
<protein>
    <recommendedName>
        <fullName evidence="7">FYVE-type domain-containing protein</fullName>
    </recommendedName>
</protein>
<evidence type="ECO:0000256" key="3">
    <source>
        <dbReference type="ARBA" id="ARBA00022833"/>
    </source>
</evidence>
<evidence type="ECO:0000256" key="4">
    <source>
        <dbReference type="PROSITE-ProRule" id="PRU00091"/>
    </source>
</evidence>
<dbReference type="Gene3D" id="1.10.287.1490">
    <property type="match status" value="2"/>
</dbReference>
<proteinExistence type="predicted"/>
<dbReference type="InterPro" id="IPR017455">
    <property type="entry name" value="Znf_FYVE-rel"/>
</dbReference>
<dbReference type="GO" id="GO:0005576">
    <property type="term" value="C:extracellular region"/>
    <property type="evidence" value="ECO:0007669"/>
    <property type="project" value="InterPro"/>
</dbReference>
<dbReference type="InterPro" id="IPR000074">
    <property type="entry name" value="ApoA_E"/>
</dbReference>
<dbReference type="KEGG" id="lbz:LBRM_03_0280"/>
<keyword evidence="3" id="KW-0862">Zinc</keyword>
<dbReference type="Gene3D" id="3.30.40.10">
    <property type="entry name" value="Zinc/RING finger domain, C3HC4 (zinc finger)"/>
    <property type="match status" value="1"/>
</dbReference>
<dbReference type="GeneID" id="5412589"/>
<keyword evidence="1" id="KW-0479">Metal-binding</keyword>
<keyword evidence="9" id="KW-1185">Reference proteome</keyword>
<feature type="region of interest" description="Disordered" evidence="6">
    <location>
        <begin position="437"/>
        <end position="470"/>
    </location>
</feature>
<dbReference type="PANTHER" id="PTHR19327">
    <property type="entry name" value="GOLGIN"/>
    <property type="match status" value="1"/>
</dbReference>
<dbReference type="GO" id="GO:0008289">
    <property type="term" value="F:lipid binding"/>
    <property type="evidence" value="ECO:0007669"/>
    <property type="project" value="InterPro"/>
</dbReference>
<dbReference type="RefSeq" id="XP_001561618.1">
    <property type="nucleotide sequence ID" value="XM_001561568.1"/>
</dbReference>
<dbReference type="Pfam" id="PF01442">
    <property type="entry name" value="Apolipoprotein"/>
    <property type="match status" value="4"/>
</dbReference>
<name>A4H3J9_LEIBR</name>
<evidence type="ECO:0000256" key="2">
    <source>
        <dbReference type="ARBA" id="ARBA00022771"/>
    </source>
</evidence>
<feature type="coiled-coil region" evidence="5">
    <location>
        <begin position="148"/>
        <end position="436"/>
    </location>
</feature>
<feature type="coiled-coil region" evidence="5">
    <location>
        <begin position="472"/>
        <end position="871"/>
    </location>
</feature>
<dbReference type="GO" id="GO:0008270">
    <property type="term" value="F:zinc ion binding"/>
    <property type="evidence" value="ECO:0007669"/>
    <property type="project" value="UniProtKB-KW"/>
</dbReference>
<keyword evidence="5" id="KW-0175">Coiled coil</keyword>
<dbReference type="InterPro" id="IPR011011">
    <property type="entry name" value="Znf_FYVE_PHD"/>
</dbReference>
<evidence type="ECO:0000313" key="8">
    <source>
        <dbReference type="EMBL" id="CAM36764.1"/>
    </source>
</evidence>
<dbReference type="InterPro" id="IPR013083">
    <property type="entry name" value="Znf_RING/FYVE/PHD"/>
</dbReference>
<sequence>MVPQDRWQPQNRVKVCQYQDCGASFGFFSSKFNCHRCGIVLCSTCATTKTVIPRYYNDQAVIVCQRCYQVVERYKERGPSAAGYLIHSGAVSSTPARNSPVPATQSTPAPVSPGATQHYATEVPSTPTIPQNKPVLDHSRTLITDSDLHALQDIIQTLQNALAEEQKTSAALAAANRTDLHNLTEENTALKNTLNLLQQQQQHNENANTQHHDSSQLLQQRSELEAQVARLAADRDEARQQLGATADELQQRLDAATRQRSELEAQVARLAADRDEARQQLGATADELQQRLDAATRQRSELEAQVARLAADRDEARQQLGATADELQQRLDAATRQRSELEAQVARLAADRDEARQQLGATADELQQRLDSATRQRSELEAQVARLAADRDEARQQLGATADELQQRLDAATRQRSELEAQVARLAADRDEARQQLGATARAAAAPGLRHAAAQRAGGAGGTAGGGRDEARQQLGATADELQQRLDSATRQRSELEAQVARLAADRDEARQQLGATADELQQRLDAATRQRSELEAQVARLAADRDEARQQLGATADELQQRLDAATRQRSELEAQVARLAADRDEARQQLGATADELQQRLDSATRQRSELEAQVARLAADRDEARQQLGATADELQQRLDSATRQRSELEAQVARLAADRDEARQQLGATADELQQRLDAATRQRSELEAQVARLAADRDEARQQLGATADELQQRLDAATRQRSELEAQVARLAADRDEARQQLGATADELQQRLDAATRQRSELEAQVARLAADRDEARQQLGSTADELQQRLDAATRQRSELEAQVARLAADRDEARQQLGATADELQQRLDAATRQRSELEAQVARLAADRDELQQRLHGMVRRCISLEWVAEQRTDEMEDPRQTLCEVCEHLKVRQAAVEAENADLKAHLRQLVEEERRLREVLSCVRGGQLLVDAGEVQPVGVASLVERILDEADDLRSRLAGSTEEVNLYRSRALQEREAARNQITKLEAEVAHLMSERDIAHQQGFRDLSEVQRQLDDAIQERDSARHRCAGLEAKMAIMESKLKAAKAELLEVSEKASSLWTRLSASYGGAPVRPGSSSPSSSGASDASTVLGVVGNSLVPQAAPYRDAALIAEVGRRLHERGEMMRLLAEGVELRECARPLEEVLTESLIEDHHTRDADAVATGYTRLSRNAAHSHRLDTREAQLNKRATQLKEKERQLLCVAHELQAKSRALQALYMRVAEKPPSASRLLLTADGGDAFHTTSQRHGTGTTFREAVRQLDGGVPPDDGTAETAMYSDPVSPLPRVPPQPLMQAVRRGAEVLDRSDEEVAVTDIVEETPERLTAATEAYRDVLYEHILESNGLQGMDALTRYLPRRAPGSGLRTPRVPSSDMAAKTRAMLRELEDRLGNSRAVPRGVDPAVQQRSLEAFRRLEAAMCALCGDRGGQ</sequence>
<feature type="coiled-coil region" evidence="5">
    <location>
        <begin position="904"/>
        <end position="931"/>
    </location>
</feature>
<evidence type="ECO:0000256" key="5">
    <source>
        <dbReference type="SAM" id="Coils"/>
    </source>
</evidence>
<evidence type="ECO:0000259" key="7">
    <source>
        <dbReference type="PROSITE" id="PS50178"/>
    </source>
</evidence>
<feature type="compositionally biased region" description="Low complexity" evidence="6">
    <location>
        <begin position="437"/>
        <end position="457"/>
    </location>
</feature>
<dbReference type="EMBL" id="FR798977">
    <property type="protein sequence ID" value="CAM36764.1"/>
    <property type="molecule type" value="Genomic_DNA"/>
</dbReference>
<dbReference type="PROSITE" id="PS50178">
    <property type="entry name" value="ZF_FYVE"/>
    <property type="match status" value="1"/>
</dbReference>
<feature type="region of interest" description="Disordered" evidence="6">
    <location>
        <begin position="95"/>
        <end position="117"/>
    </location>
</feature>
<dbReference type="VEuPathDB" id="TriTrypDB:LbrM.03.0280"/>
<evidence type="ECO:0000313" key="9">
    <source>
        <dbReference type="Proteomes" id="UP000007258"/>
    </source>
</evidence>